<comment type="caution">
    <text evidence="3">The sequence shown here is derived from an EMBL/GenBank/DDBJ whole genome shotgun (WGS) entry which is preliminary data.</text>
</comment>
<feature type="compositionally biased region" description="Polar residues" evidence="1">
    <location>
        <begin position="228"/>
        <end position="237"/>
    </location>
</feature>
<feature type="region of interest" description="Disordered" evidence="1">
    <location>
        <begin position="269"/>
        <end position="297"/>
    </location>
</feature>
<organism evidence="3 4">
    <name type="scientific">Lithohypha guttulata</name>
    <dbReference type="NCBI Taxonomy" id="1690604"/>
    <lineage>
        <taxon>Eukaryota</taxon>
        <taxon>Fungi</taxon>
        <taxon>Dikarya</taxon>
        <taxon>Ascomycota</taxon>
        <taxon>Pezizomycotina</taxon>
        <taxon>Eurotiomycetes</taxon>
        <taxon>Chaetothyriomycetidae</taxon>
        <taxon>Chaetothyriales</taxon>
        <taxon>Trichomeriaceae</taxon>
        <taxon>Lithohypha</taxon>
    </lineage>
</organism>
<proteinExistence type="predicted"/>
<feature type="region of interest" description="Disordered" evidence="1">
    <location>
        <begin position="99"/>
        <end position="144"/>
    </location>
</feature>
<name>A0AAN7SWR8_9EURO</name>
<evidence type="ECO:0000256" key="2">
    <source>
        <dbReference type="SAM" id="Phobius"/>
    </source>
</evidence>
<sequence>MVQRNYVIAIIVIVLFVILALVGYAIYAVQNRVKGERAGRGGSRIKHRRQRTGVKLDTVKSMVASFESSQPNAEEQPQIRAPLQGVVQTRVASFENLHGSTTNINDQPTRSATASADLPPRRQPATLEPPILFSPQAASKRRWENPSLRQMAQMRVPSFVQQDDDLDLEIRNDELLTMKSRPLPKPRAQRPTHKHSTTLAASVNTISRAASIMYEPEDRVLHTRSKSVPKTPTTAIDSRSRSRSSTRLVPASSHATMFPSAFRIVATETDERPSSSCSNASTISSPGPATPKSPTLTAGSSWLSWLTSPVTSPVTEKPPSRAEHALTKLGRALSPLASDADDFGFVVQKGVGDHWADLRDADHHDENLAPSTAKARTVSRQVQWQDEESVRFRWF</sequence>
<dbReference type="Proteomes" id="UP001309876">
    <property type="component" value="Unassembled WGS sequence"/>
</dbReference>
<gene>
    <name evidence="3" type="ORF">LTR05_006927</name>
</gene>
<keyword evidence="2" id="KW-1133">Transmembrane helix</keyword>
<dbReference type="EMBL" id="JAVRRJ010000007">
    <property type="protein sequence ID" value="KAK5083045.1"/>
    <property type="molecule type" value="Genomic_DNA"/>
</dbReference>
<evidence type="ECO:0000313" key="4">
    <source>
        <dbReference type="Proteomes" id="UP001309876"/>
    </source>
</evidence>
<evidence type="ECO:0000256" key="1">
    <source>
        <dbReference type="SAM" id="MobiDB-lite"/>
    </source>
</evidence>
<feature type="compositionally biased region" description="Low complexity" evidence="1">
    <location>
        <begin position="274"/>
        <end position="285"/>
    </location>
</feature>
<dbReference type="AlphaFoldDB" id="A0AAN7SWR8"/>
<keyword evidence="2" id="KW-0472">Membrane</keyword>
<reference evidence="3 4" key="1">
    <citation type="submission" date="2023-08" db="EMBL/GenBank/DDBJ databases">
        <title>Black Yeasts Isolated from many extreme environments.</title>
        <authorList>
            <person name="Coleine C."/>
            <person name="Stajich J.E."/>
            <person name="Selbmann L."/>
        </authorList>
    </citation>
    <scope>NUCLEOTIDE SEQUENCE [LARGE SCALE GENOMIC DNA]</scope>
    <source>
        <strain evidence="3 4">CCFEE 5910</strain>
    </source>
</reference>
<feature type="compositionally biased region" description="Polar residues" evidence="1">
    <location>
        <begin position="99"/>
        <end position="114"/>
    </location>
</feature>
<keyword evidence="4" id="KW-1185">Reference proteome</keyword>
<feature type="transmembrane region" description="Helical" evidence="2">
    <location>
        <begin position="6"/>
        <end position="27"/>
    </location>
</feature>
<evidence type="ECO:0000313" key="3">
    <source>
        <dbReference type="EMBL" id="KAK5083045.1"/>
    </source>
</evidence>
<keyword evidence="2" id="KW-0812">Transmembrane</keyword>
<feature type="region of interest" description="Disordered" evidence="1">
    <location>
        <begin position="222"/>
        <end position="251"/>
    </location>
</feature>
<accession>A0AAN7SWR8</accession>
<protein>
    <submittedName>
        <fullName evidence="3">Uncharacterized protein</fullName>
    </submittedName>
</protein>